<feature type="domain" description="Amidohydrolase-related" evidence="2">
    <location>
        <begin position="62"/>
        <end position="160"/>
    </location>
</feature>
<dbReference type="PANTHER" id="PTHR43794:SF11">
    <property type="entry name" value="AMIDOHYDROLASE-RELATED DOMAIN-CONTAINING PROTEIN"/>
    <property type="match status" value="1"/>
</dbReference>
<accession>A0A6A6SDT9</accession>
<evidence type="ECO:0000256" key="1">
    <source>
        <dbReference type="ARBA" id="ARBA00022801"/>
    </source>
</evidence>
<dbReference type="Gene3D" id="2.30.40.10">
    <property type="entry name" value="Urease, subunit C, domain 1"/>
    <property type="match status" value="1"/>
</dbReference>
<reference evidence="3" key="1">
    <citation type="journal article" date="2020" name="Stud. Mycol.">
        <title>101 Dothideomycetes genomes: a test case for predicting lifestyles and emergence of pathogens.</title>
        <authorList>
            <person name="Haridas S."/>
            <person name="Albert R."/>
            <person name="Binder M."/>
            <person name="Bloem J."/>
            <person name="Labutti K."/>
            <person name="Salamov A."/>
            <person name="Andreopoulos B."/>
            <person name="Baker S."/>
            <person name="Barry K."/>
            <person name="Bills G."/>
            <person name="Bluhm B."/>
            <person name="Cannon C."/>
            <person name="Castanera R."/>
            <person name="Culley D."/>
            <person name="Daum C."/>
            <person name="Ezra D."/>
            <person name="Gonzalez J."/>
            <person name="Henrissat B."/>
            <person name="Kuo A."/>
            <person name="Liang C."/>
            <person name="Lipzen A."/>
            <person name="Lutzoni F."/>
            <person name="Magnuson J."/>
            <person name="Mondo S."/>
            <person name="Nolan M."/>
            <person name="Ohm R."/>
            <person name="Pangilinan J."/>
            <person name="Park H.-J."/>
            <person name="Ramirez L."/>
            <person name="Alfaro M."/>
            <person name="Sun H."/>
            <person name="Tritt A."/>
            <person name="Yoshinaga Y."/>
            <person name="Zwiers L.-H."/>
            <person name="Turgeon B."/>
            <person name="Goodwin S."/>
            <person name="Spatafora J."/>
            <person name="Crous P."/>
            <person name="Grigoriev I."/>
        </authorList>
    </citation>
    <scope>NUCLEOTIDE SEQUENCE</scope>
    <source>
        <strain evidence="3">CBS 473.64</strain>
    </source>
</reference>
<dbReference type="SUPFAM" id="SSF51338">
    <property type="entry name" value="Composite domain of metallo-dependent hydrolases"/>
    <property type="match status" value="1"/>
</dbReference>
<dbReference type="Proteomes" id="UP000799753">
    <property type="component" value="Unassembled WGS sequence"/>
</dbReference>
<gene>
    <name evidence="3" type="ORF">P280DRAFT_387134</name>
</gene>
<evidence type="ECO:0000313" key="4">
    <source>
        <dbReference type="Proteomes" id="UP000799753"/>
    </source>
</evidence>
<dbReference type="InterPro" id="IPR032466">
    <property type="entry name" value="Metal_Hydrolase"/>
</dbReference>
<dbReference type="InterPro" id="IPR011059">
    <property type="entry name" value="Metal-dep_hydrolase_composite"/>
</dbReference>
<dbReference type="PANTHER" id="PTHR43794">
    <property type="entry name" value="AMINOHYDROLASE SSNA-RELATED"/>
    <property type="match status" value="1"/>
</dbReference>
<dbReference type="EMBL" id="MU006776">
    <property type="protein sequence ID" value="KAF2646006.1"/>
    <property type="molecule type" value="Genomic_DNA"/>
</dbReference>
<dbReference type="OrthoDB" id="194468at2759"/>
<dbReference type="Gene3D" id="3.20.20.140">
    <property type="entry name" value="Metal-dependent hydrolases"/>
    <property type="match status" value="1"/>
</dbReference>
<evidence type="ECO:0000259" key="2">
    <source>
        <dbReference type="Pfam" id="PF01979"/>
    </source>
</evidence>
<sequence>MTGSKTIILLKNGTVLQHQSDDTVVSLPNTDILIQDNKISAIGSSLSFPSGAEIIDCTNKLVSPGMIDTHNHLWMTQLKARHAEHTLLEYVYSGGLQNFNFSPEDIYWGQLGGALESIDAGTTTVVDHAHMTCSPDNVDEAIAATAHSGIRSFYCYVPIVRYKSWNPLVPDPDILPNWAFEQLEGLAKAQPFGNGRVSIGFGFDLWFLPKELVVSKWEQVRSWGVKLFTTHYCKNHIFGLRSVPEMLRDYGLLKSGVIVSHATGASEEDGKILSEAGVYVAAAPEVEGQMGCGLPLSFRGDVPVALGADGHFVGPADIMSQMRLALTLARHSRNQKILDDNRFPAANIGTSAQAFNMGTIAGARAVGMESQIGSIAVGKLADITIFDAVSPTMVCAAQYDPVTAIVRHATIRDVATVIVDGVVRKRNGILLPISIKEGDMVSKTVSGAQQLSWGEIAQALMESRERVANKIAQLDIAAGGEAFKRLAQIDSSKLA</sequence>
<dbReference type="InterPro" id="IPR050287">
    <property type="entry name" value="MTA/SAH_deaminase"/>
</dbReference>
<organism evidence="3 4">
    <name type="scientific">Massarina eburnea CBS 473.64</name>
    <dbReference type="NCBI Taxonomy" id="1395130"/>
    <lineage>
        <taxon>Eukaryota</taxon>
        <taxon>Fungi</taxon>
        <taxon>Dikarya</taxon>
        <taxon>Ascomycota</taxon>
        <taxon>Pezizomycotina</taxon>
        <taxon>Dothideomycetes</taxon>
        <taxon>Pleosporomycetidae</taxon>
        <taxon>Pleosporales</taxon>
        <taxon>Massarineae</taxon>
        <taxon>Massarinaceae</taxon>
        <taxon>Massarina</taxon>
    </lineage>
</organism>
<protein>
    <submittedName>
        <fullName evidence="3">Putative metal-dependent hydrolase</fullName>
    </submittedName>
</protein>
<dbReference type="GO" id="GO:0016810">
    <property type="term" value="F:hydrolase activity, acting on carbon-nitrogen (but not peptide) bonds"/>
    <property type="evidence" value="ECO:0007669"/>
    <property type="project" value="InterPro"/>
</dbReference>
<keyword evidence="4" id="KW-1185">Reference proteome</keyword>
<name>A0A6A6SDT9_9PLEO</name>
<dbReference type="InterPro" id="IPR006680">
    <property type="entry name" value="Amidohydro-rel"/>
</dbReference>
<evidence type="ECO:0000313" key="3">
    <source>
        <dbReference type="EMBL" id="KAF2646006.1"/>
    </source>
</evidence>
<feature type="domain" description="Amidohydrolase-related" evidence="2">
    <location>
        <begin position="301"/>
        <end position="423"/>
    </location>
</feature>
<dbReference type="Pfam" id="PF01979">
    <property type="entry name" value="Amidohydro_1"/>
    <property type="match status" value="2"/>
</dbReference>
<keyword evidence="1 3" id="KW-0378">Hydrolase</keyword>
<dbReference type="AlphaFoldDB" id="A0A6A6SDT9"/>
<proteinExistence type="predicted"/>
<dbReference type="SUPFAM" id="SSF51556">
    <property type="entry name" value="Metallo-dependent hydrolases"/>
    <property type="match status" value="1"/>
</dbReference>